<keyword evidence="4" id="KW-0732">Signal</keyword>
<dbReference type="EMBL" id="UHID01000005">
    <property type="protein sequence ID" value="SUP37196.1"/>
    <property type="molecule type" value="Genomic_DNA"/>
</dbReference>
<gene>
    <name evidence="6" type="ORF">NCTC7807_02462</name>
</gene>
<evidence type="ECO:0000259" key="5">
    <source>
        <dbReference type="Pfam" id="PF06737"/>
    </source>
</evidence>
<feature type="chain" id="PRO_5016912982" evidence="4">
    <location>
        <begin position="22"/>
        <end position="152"/>
    </location>
</feature>
<dbReference type="Pfam" id="PF06737">
    <property type="entry name" value="Transglycosylas"/>
    <property type="match status" value="1"/>
</dbReference>
<organism evidence="6 7">
    <name type="scientific">Streptomyces griseus</name>
    <dbReference type="NCBI Taxonomy" id="1911"/>
    <lineage>
        <taxon>Bacteria</taxon>
        <taxon>Bacillati</taxon>
        <taxon>Actinomycetota</taxon>
        <taxon>Actinomycetes</taxon>
        <taxon>Kitasatosporales</taxon>
        <taxon>Streptomycetaceae</taxon>
        <taxon>Streptomyces</taxon>
    </lineage>
</organism>
<dbReference type="InterPro" id="IPR010618">
    <property type="entry name" value="RPF"/>
</dbReference>
<sequence length="152" mass="15096">MPYVLTAVAALVLLAPAQHGAAPPGAPGCRSAPRPWGCVADCELLAPAQHGAAPPGAPGCRSAPRPWGCVADCESGGRWDADTGNGYHGGLQFAAATRREFGGARYAPSADRATPDDRGGPGRPAGAGLGGMAALRGAVRADRAHTVEPGAP</sequence>
<feature type="compositionally biased region" description="Gly residues" evidence="3">
    <location>
        <begin position="121"/>
        <end position="131"/>
    </location>
</feature>
<evidence type="ECO:0000256" key="3">
    <source>
        <dbReference type="SAM" id="MobiDB-lite"/>
    </source>
</evidence>
<dbReference type="GO" id="GO:0016787">
    <property type="term" value="F:hydrolase activity"/>
    <property type="evidence" value="ECO:0007669"/>
    <property type="project" value="UniProtKB-KW"/>
</dbReference>
<evidence type="ECO:0000313" key="7">
    <source>
        <dbReference type="Proteomes" id="UP000254150"/>
    </source>
</evidence>
<reference evidence="6 7" key="1">
    <citation type="submission" date="2018-06" db="EMBL/GenBank/DDBJ databases">
        <authorList>
            <consortium name="Pathogen Informatics"/>
            <person name="Doyle S."/>
        </authorList>
    </citation>
    <scope>NUCLEOTIDE SEQUENCE [LARGE SCALE GENOMIC DNA]</scope>
    <source>
        <strain evidence="6 7">NCTC7807</strain>
    </source>
</reference>
<evidence type="ECO:0000313" key="6">
    <source>
        <dbReference type="EMBL" id="SUP37196.1"/>
    </source>
</evidence>
<feature type="domain" description="Resuscitation-promoting factor core lysozyme-like" evidence="5">
    <location>
        <begin position="66"/>
        <end position="116"/>
    </location>
</feature>
<comment type="similarity">
    <text evidence="1">Belongs to the transglycosylase family. Rpf subfamily.</text>
</comment>
<dbReference type="SUPFAM" id="SSF53955">
    <property type="entry name" value="Lysozyme-like"/>
    <property type="match status" value="1"/>
</dbReference>
<dbReference type="InterPro" id="IPR023346">
    <property type="entry name" value="Lysozyme-like_dom_sf"/>
</dbReference>
<feature type="signal peptide" evidence="4">
    <location>
        <begin position="1"/>
        <end position="21"/>
    </location>
</feature>
<keyword evidence="2" id="KW-0378">Hydrolase</keyword>
<dbReference type="RefSeq" id="WP_258565617.1">
    <property type="nucleotide sequence ID" value="NZ_UHID01000005.1"/>
</dbReference>
<proteinExistence type="inferred from homology"/>
<dbReference type="Proteomes" id="UP000254150">
    <property type="component" value="Unassembled WGS sequence"/>
</dbReference>
<dbReference type="AlphaFoldDB" id="A0A380NCG2"/>
<evidence type="ECO:0000256" key="1">
    <source>
        <dbReference type="ARBA" id="ARBA00010830"/>
    </source>
</evidence>
<dbReference type="Gene3D" id="1.10.530.10">
    <property type="match status" value="1"/>
</dbReference>
<accession>A0A380NCG2</accession>
<protein>
    <submittedName>
        <fullName evidence="6">Transglycosylase domain protein</fullName>
    </submittedName>
</protein>
<feature type="region of interest" description="Disordered" evidence="3">
    <location>
        <begin position="104"/>
        <end position="132"/>
    </location>
</feature>
<name>A0A380NCG2_STRGR</name>
<evidence type="ECO:0000256" key="4">
    <source>
        <dbReference type="SAM" id="SignalP"/>
    </source>
</evidence>
<evidence type="ECO:0000256" key="2">
    <source>
        <dbReference type="ARBA" id="ARBA00022801"/>
    </source>
</evidence>